<comment type="caution">
    <text evidence="2">The sequence shown here is derived from an EMBL/GenBank/DDBJ whole genome shotgun (WGS) entry which is preliminary data.</text>
</comment>
<dbReference type="AlphaFoldDB" id="A0A816D735"/>
<proteinExistence type="predicted"/>
<name>A0A816D735_ADIRI</name>
<evidence type="ECO:0000256" key="1">
    <source>
        <dbReference type="SAM" id="MobiDB-lite"/>
    </source>
</evidence>
<protein>
    <submittedName>
        <fullName evidence="2">Uncharacterized protein</fullName>
    </submittedName>
</protein>
<feature type="compositionally biased region" description="Basic and acidic residues" evidence="1">
    <location>
        <begin position="15"/>
        <end position="27"/>
    </location>
</feature>
<gene>
    <name evidence="2" type="ORF">XAT740_LOCUS52047</name>
</gene>
<sequence length="37" mass="4499">MTSHRHRQTSSRSTVDPEKQNYDEKPKHGLRRKRFCT</sequence>
<evidence type="ECO:0000313" key="3">
    <source>
        <dbReference type="Proteomes" id="UP000663828"/>
    </source>
</evidence>
<feature type="non-terminal residue" evidence="2">
    <location>
        <position position="1"/>
    </location>
</feature>
<dbReference type="Proteomes" id="UP000663828">
    <property type="component" value="Unassembled WGS sequence"/>
</dbReference>
<keyword evidence="3" id="KW-1185">Reference proteome</keyword>
<feature type="region of interest" description="Disordered" evidence="1">
    <location>
        <begin position="1"/>
        <end position="37"/>
    </location>
</feature>
<reference evidence="2" key="1">
    <citation type="submission" date="2021-02" db="EMBL/GenBank/DDBJ databases">
        <authorList>
            <person name="Nowell W R."/>
        </authorList>
    </citation>
    <scope>NUCLEOTIDE SEQUENCE</scope>
</reference>
<evidence type="ECO:0000313" key="2">
    <source>
        <dbReference type="EMBL" id="CAF1633411.1"/>
    </source>
</evidence>
<dbReference type="EMBL" id="CAJNOR010008457">
    <property type="protein sequence ID" value="CAF1633411.1"/>
    <property type="molecule type" value="Genomic_DNA"/>
</dbReference>
<accession>A0A816D735</accession>
<organism evidence="2 3">
    <name type="scientific">Adineta ricciae</name>
    <name type="common">Rotifer</name>
    <dbReference type="NCBI Taxonomy" id="249248"/>
    <lineage>
        <taxon>Eukaryota</taxon>
        <taxon>Metazoa</taxon>
        <taxon>Spiralia</taxon>
        <taxon>Gnathifera</taxon>
        <taxon>Rotifera</taxon>
        <taxon>Eurotatoria</taxon>
        <taxon>Bdelloidea</taxon>
        <taxon>Adinetida</taxon>
        <taxon>Adinetidae</taxon>
        <taxon>Adineta</taxon>
    </lineage>
</organism>
<feature type="compositionally biased region" description="Basic residues" evidence="1">
    <location>
        <begin position="28"/>
        <end position="37"/>
    </location>
</feature>